<dbReference type="Proteomes" id="UP000095472">
    <property type="component" value="Chromosome"/>
</dbReference>
<reference evidence="1 2" key="1">
    <citation type="journal article" date="2016" name="Genome Announc.">
        <title>Draft Genome Sequence of the Thermotolerant Cyanobacterium Desertifilum sp. IPPAS B-1220.</title>
        <authorList>
            <person name="Mironov K.S."/>
            <person name="Sinetova M.A."/>
            <person name="Bolatkhan K."/>
            <person name="Zayadan B.K."/>
            <person name="Ustinova V.V."/>
            <person name="Kupriyanova E.V."/>
            <person name="Skrypnik A.N."/>
            <person name="Gogoleva N.E."/>
            <person name="Gogolev Y.V."/>
            <person name="Los D.A."/>
        </authorList>
    </citation>
    <scope>NUCLEOTIDE SEQUENCE [LARGE SCALE GENOMIC DNA]</scope>
    <source>
        <strain evidence="1 2">IPPAS B-1220</strain>
    </source>
</reference>
<keyword evidence="2" id="KW-1185">Reference proteome</keyword>
<dbReference type="EMBL" id="CP182909">
    <property type="protein sequence ID" value="XPM66536.1"/>
    <property type="molecule type" value="Genomic_DNA"/>
</dbReference>
<proteinExistence type="predicted"/>
<sequence>MNQPLTPLSHSDDAVLEPSDLTPLSLRDRQLRSLFETALDAMAIADDQGQYIEVNWYACELFGLPREELIGRCIAEFTEPGVDFTPTWQQFQQQGQMRGEFRLVRADGAIREVEYAATAHFIPHCHLSIIRDITERKQAEAKIQQLTQQLERRVLERTRQLEETQAKLQLTHNCYQMVLEHQMSDRQHAEKEWQQSEDKFRAIFQQAGVGINQADLSGRFIQVNPGFCQLLGYTETELLQLTFQQVTHPDDLTGKSELIRQLYNGDIDSCILEQRYIHKNGSVVWTNSVLSILRDPQGNPISDLAIVQDISDRKQAELALQHSEAMKRAMWEALPDLIIRMRRDGICLEVKPSSVFPITVPASEMVGCHLYDFLPCEVAAQRLAAAERALQTGELQSCEFSLVINDRMRWREMRMVPLQVDEVLVVIRDITDRKQAELALSQSEAENRAIMSAIPDLMFYVNRSGVYLNYLHAPQFANLVDAGVNPINRSLTDVLPPEVAQRQLFYIQIALDTSEVQTYEQQVRIDGKLYYEEVRVIPVEADKVLFMIRDISDRKQMELALQQSEAENRAILRSIPDLLFYVNAEGVYLNYLHNPSFPDLIESSINPIGQRLEDTLPPEVARRQRYHLEQVVRTGEIQAYEQETWIDNTLYYEEVRVIPVEGDKVLFAIRDISALKQAEIALREERSLFIGGLTVVFKWQNAEG</sequence>
<evidence type="ECO:0000313" key="2">
    <source>
        <dbReference type="Proteomes" id="UP000095472"/>
    </source>
</evidence>
<evidence type="ECO:0000313" key="1">
    <source>
        <dbReference type="EMBL" id="XPM66536.1"/>
    </source>
</evidence>
<accession>A0ACD5H1P0</accession>
<gene>
    <name evidence="1" type="ORF">BH720_015310</name>
</gene>
<protein>
    <submittedName>
        <fullName evidence="1">PAS domain S-box protein</fullName>
    </submittedName>
</protein>
<organism evidence="1 2">
    <name type="scientific">Desertifilum tharense IPPAS B-1220</name>
    <dbReference type="NCBI Taxonomy" id="1781255"/>
    <lineage>
        <taxon>Bacteria</taxon>
        <taxon>Bacillati</taxon>
        <taxon>Cyanobacteriota</taxon>
        <taxon>Cyanophyceae</taxon>
        <taxon>Desertifilales</taxon>
        <taxon>Desertifilaceae</taxon>
        <taxon>Desertifilum</taxon>
    </lineage>
</organism>
<name>A0ACD5H1P0_9CYAN</name>